<reference evidence="2" key="1">
    <citation type="submission" date="2022-11" db="UniProtKB">
        <authorList>
            <consortium name="WormBaseParasite"/>
        </authorList>
    </citation>
    <scope>IDENTIFICATION</scope>
</reference>
<protein>
    <submittedName>
        <fullName evidence="2">DNA replication ATP-dependent helicase/nuclease</fullName>
    </submittedName>
</protein>
<organism evidence="1 2">
    <name type="scientific">Panagrolaimus sp. ES5</name>
    <dbReference type="NCBI Taxonomy" id="591445"/>
    <lineage>
        <taxon>Eukaryota</taxon>
        <taxon>Metazoa</taxon>
        <taxon>Ecdysozoa</taxon>
        <taxon>Nematoda</taxon>
        <taxon>Chromadorea</taxon>
        <taxon>Rhabditida</taxon>
        <taxon>Tylenchina</taxon>
        <taxon>Panagrolaimomorpha</taxon>
        <taxon>Panagrolaimoidea</taxon>
        <taxon>Panagrolaimidae</taxon>
        <taxon>Panagrolaimus</taxon>
    </lineage>
</organism>
<accession>A0AC34G1V3</accession>
<name>A0AC34G1V3_9BILA</name>
<dbReference type="Proteomes" id="UP000887579">
    <property type="component" value="Unplaced"/>
</dbReference>
<sequence length="521" mass="58419">MRSFLPPPYGKNTPLSDGNKISDIEDIEMNIWSNGVGIKGKIDVALRTAKNRVIPLELKTGKSSYSIDHHAQVLMYTVLISELEDGKLDSGVLLYLKDGTETTVTPSVADLKGILQTRNGMATFSRALNIESFPEPKLETRFCGKCQFSRHCTVLQKLAPTKSMSISEEMEKFTDDSTLHLTEKELQYSKQWLEWTFMEWKADRKRKNMEGIFMEKPKQRESNGTCLSNLILEKSEKKSDGIIWLTFVKQSKEKLPSSVLEISELVVISTDDVVAVQTGVVVDRQDTLITIKTDKEFSKRLLSIPSLIFHLDQYASNASFPMHLNSIITLLEDSPEAKRLREFIVGLKEPTFGSIKKAEVEIIKPIVKKLSVTQAKAVIKALAAKDYLLIQGFPGSGKTSTIVGLVQCLVALGKTVLLTAYTNSAVDNMLLRLKEVLPSEKMLRIGGNYSTSRLEEIKPLMLETKLAEFKDRKTMIEQARNMLMKTPVVATTCLTAGNHNFFTMKTKFDYCIIDEAALALQ</sequence>
<evidence type="ECO:0000313" key="2">
    <source>
        <dbReference type="WBParaSite" id="ES5_v2.g23413.t1"/>
    </source>
</evidence>
<proteinExistence type="predicted"/>
<evidence type="ECO:0000313" key="1">
    <source>
        <dbReference type="Proteomes" id="UP000887579"/>
    </source>
</evidence>
<dbReference type="WBParaSite" id="ES5_v2.g23413.t1">
    <property type="protein sequence ID" value="ES5_v2.g23413.t1"/>
    <property type="gene ID" value="ES5_v2.g23413"/>
</dbReference>